<dbReference type="Gene3D" id="1.25.40.10">
    <property type="entry name" value="Tetratricopeptide repeat domain"/>
    <property type="match status" value="1"/>
</dbReference>
<gene>
    <name evidence="8" type="ORF">TeGR_g3579</name>
</gene>
<evidence type="ECO:0000256" key="4">
    <source>
        <dbReference type="PROSITE-ProRule" id="PRU00134"/>
    </source>
</evidence>
<proteinExistence type="predicted"/>
<keyword evidence="9" id="KW-1185">Reference proteome</keyword>
<evidence type="ECO:0000256" key="2">
    <source>
        <dbReference type="ARBA" id="ARBA00022771"/>
    </source>
</evidence>
<dbReference type="Gene3D" id="6.10.140.2220">
    <property type="match status" value="1"/>
</dbReference>
<evidence type="ECO:0000313" key="8">
    <source>
        <dbReference type="EMBL" id="GMI32451.1"/>
    </source>
</evidence>
<comment type="caution">
    <text evidence="8">The sequence shown here is derived from an EMBL/GenBank/DDBJ whole genome shotgun (WGS) entry which is preliminary data.</text>
</comment>
<dbReference type="InterPro" id="IPR050869">
    <property type="entry name" value="H3K4_H4K5_MeTrfase"/>
</dbReference>
<dbReference type="SUPFAM" id="SSF82199">
    <property type="entry name" value="SET domain"/>
    <property type="match status" value="1"/>
</dbReference>
<feature type="region of interest" description="Disordered" evidence="5">
    <location>
        <begin position="545"/>
        <end position="567"/>
    </location>
</feature>
<evidence type="ECO:0000313" key="9">
    <source>
        <dbReference type="Proteomes" id="UP001165060"/>
    </source>
</evidence>
<name>A0ABQ6MU56_9STRA</name>
<dbReference type="SUPFAM" id="SSF144232">
    <property type="entry name" value="HIT/MYND zinc finger-like"/>
    <property type="match status" value="1"/>
</dbReference>
<accession>A0ABQ6MU56</accession>
<dbReference type="PANTHER" id="PTHR12197:SF251">
    <property type="entry name" value="EG:BACR7C10.4 PROTEIN"/>
    <property type="match status" value="1"/>
</dbReference>
<dbReference type="InterPro" id="IPR002893">
    <property type="entry name" value="Znf_MYND"/>
</dbReference>
<evidence type="ECO:0000259" key="6">
    <source>
        <dbReference type="PROSITE" id="PS50280"/>
    </source>
</evidence>
<dbReference type="InterPro" id="IPR011990">
    <property type="entry name" value="TPR-like_helical_dom_sf"/>
</dbReference>
<feature type="domain" description="MYND-type" evidence="7">
    <location>
        <begin position="137"/>
        <end position="179"/>
    </location>
</feature>
<keyword evidence="1" id="KW-0479">Metal-binding</keyword>
<evidence type="ECO:0000256" key="5">
    <source>
        <dbReference type="SAM" id="MobiDB-lite"/>
    </source>
</evidence>
<dbReference type="CDD" id="cd20071">
    <property type="entry name" value="SET_SMYD"/>
    <property type="match status" value="1"/>
</dbReference>
<dbReference type="Gene3D" id="2.170.270.10">
    <property type="entry name" value="SET domain"/>
    <property type="match status" value="1"/>
</dbReference>
<dbReference type="PROSITE" id="PS50280">
    <property type="entry name" value="SET"/>
    <property type="match status" value="1"/>
</dbReference>
<dbReference type="Pfam" id="PF00856">
    <property type="entry name" value="SET"/>
    <property type="match status" value="1"/>
</dbReference>
<organism evidence="8 9">
    <name type="scientific">Tetraparma gracilis</name>
    <dbReference type="NCBI Taxonomy" id="2962635"/>
    <lineage>
        <taxon>Eukaryota</taxon>
        <taxon>Sar</taxon>
        <taxon>Stramenopiles</taxon>
        <taxon>Ochrophyta</taxon>
        <taxon>Bolidophyceae</taxon>
        <taxon>Parmales</taxon>
        <taxon>Triparmaceae</taxon>
        <taxon>Tetraparma</taxon>
    </lineage>
</organism>
<protein>
    <submittedName>
        <fullName evidence="8">Uncharacterized protein</fullName>
    </submittedName>
</protein>
<keyword evidence="3" id="KW-0862">Zinc</keyword>
<dbReference type="InterPro" id="IPR001214">
    <property type="entry name" value="SET_dom"/>
</dbReference>
<dbReference type="PROSITE" id="PS50865">
    <property type="entry name" value="ZF_MYND_2"/>
    <property type="match status" value="1"/>
</dbReference>
<dbReference type="PANTHER" id="PTHR12197">
    <property type="entry name" value="HISTONE-LYSINE N-METHYLTRANSFERASE SMYD"/>
    <property type="match status" value="1"/>
</dbReference>
<keyword evidence="2 4" id="KW-0863">Zinc-finger</keyword>
<evidence type="ECO:0000256" key="1">
    <source>
        <dbReference type="ARBA" id="ARBA00022723"/>
    </source>
</evidence>
<evidence type="ECO:0000259" key="7">
    <source>
        <dbReference type="PROSITE" id="PS50865"/>
    </source>
</evidence>
<feature type="domain" description="SET" evidence="6">
    <location>
        <begin position="91"/>
        <end position="345"/>
    </location>
</feature>
<reference evidence="8 9" key="1">
    <citation type="journal article" date="2023" name="Commun. Biol.">
        <title>Genome analysis of Parmales, the sister group of diatoms, reveals the evolutionary specialization of diatoms from phago-mixotrophs to photoautotrophs.</title>
        <authorList>
            <person name="Ban H."/>
            <person name="Sato S."/>
            <person name="Yoshikawa S."/>
            <person name="Yamada K."/>
            <person name="Nakamura Y."/>
            <person name="Ichinomiya M."/>
            <person name="Sato N."/>
            <person name="Blanc-Mathieu R."/>
            <person name="Endo H."/>
            <person name="Kuwata A."/>
            <person name="Ogata H."/>
        </authorList>
    </citation>
    <scope>NUCLEOTIDE SEQUENCE [LARGE SCALE GENOMIC DNA]</scope>
</reference>
<sequence>MAGLDKSQLLSAMREALPAAALAAGRDIDPSSLDLTVGALDPATGRVSVELTATARKKLTVEAAAAAPALPKPQAQRPSDPPSSGFVGRIFKIRTASIGGRPYRSAVALRSLPGGAIVSSEGALATQVLAGQAGRFCAGCVRPFGGGRPKKKCAGGCEYTYYCSRKCQVAHHPLHKHTCKRFQGIVGAALDLYGKLSPAPDFAFPLEDFLLLRTLHLTLCARAEPPVSPKSLSIPPLPPSVASLVPAPPRPAEDSFLSLAASLSFSLPAPPGPSHFLSLLLASRANNFGVLTPLQTTVAHGVYPTAATLNHSCDPNCVLTYDGATQIIRTIRDVEAGEELFHSYCDLTAPTATRRAHLKEIYGFDCECRRCLGKVEGLDERELEKKKGGGLSEDEQRRVEAALAGAEAAAAGEEDDYPREYALIMEALQLQRAKLGRYNLDLYKTEARALGVSMLLENADVDERIRHAKHCHDFLDYTCSENHPLVLLQAMTLAELYEASGHPPHLRLAGDMYGRIARGCQVCYGKDHEYVQLYQKREKKALNEYKGDDPKEGFQTQDEGGAAGAARRAHMHWGRKQEYYQPRF</sequence>
<dbReference type="InterPro" id="IPR046341">
    <property type="entry name" value="SET_dom_sf"/>
</dbReference>
<evidence type="ECO:0000256" key="3">
    <source>
        <dbReference type="ARBA" id="ARBA00022833"/>
    </source>
</evidence>
<dbReference type="Pfam" id="PF01753">
    <property type="entry name" value="zf-MYND"/>
    <property type="match status" value="1"/>
</dbReference>
<dbReference type="EMBL" id="BRYB01001738">
    <property type="protein sequence ID" value="GMI32451.1"/>
    <property type="molecule type" value="Genomic_DNA"/>
</dbReference>
<dbReference type="Proteomes" id="UP001165060">
    <property type="component" value="Unassembled WGS sequence"/>
</dbReference>